<reference evidence="1" key="1">
    <citation type="journal article" date="2014" name="Int. J. Syst. Evol. Microbiol.">
        <title>Complete genome sequence of Corynebacterium casei LMG S-19264T (=DSM 44701T), isolated from a smear-ripened cheese.</title>
        <authorList>
            <consortium name="US DOE Joint Genome Institute (JGI-PGF)"/>
            <person name="Walter F."/>
            <person name="Albersmeier A."/>
            <person name="Kalinowski J."/>
            <person name="Ruckert C."/>
        </authorList>
    </citation>
    <scope>NUCLEOTIDE SEQUENCE</scope>
    <source>
        <strain evidence="1">JCM 4637</strain>
    </source>
</reference>
<dbReference type="Proteomes" id="UP000638353">
    <property type="component" value="Unassembled WGS sequence"/>
</dbReference>
<reference evidence="1" key="2">
    <citation type="submission" date="2020-09" db="EMBL/GenBank/DDBJ databases">
        <authorList>
            <person name="Sun Q."/>
            <person name="Ohkuma M."/>
        </authorList>
    </citation>
    <scope>NUCLEOTIDE SEQUENCE</scope>
    <source>
        <strain evidence="1">JCM 4637</strain>
    </source>
</reference>
<accession>A0A918X7N3</accession>
<comment type="caution">
    <text evidence="1">The sequence shown here is derived from an EMBL/GenBank/DDBJ whole genome shotgun (WGS) entry which is preliminary data.</text>
</comment>
<protein>
    <submittedName>
        <fullName evidence="1">Uncharacterized protein</fullName>
    </submittedName>
</protein>
<sequence>MAFSNFQVGIQLVDRGGIAEQGPVGRTPFLSDGGGTSPFTSDANFFDPDGARLLLASTGLPVNLDFRIGGQAFDRPNRVGLVVYTPWASDGGGRTPLITDDNRFDPDAFRVILEARALPAGAQINDVRLNITAVDNNVAGITQFTPWLSGGGGFSPYAFDDNKFDPDGYIIGFEVR</sequence>
<dbReference type="EMBL" id="BMVC01000026">
    <property type="protein sequence ID" value="GHD17104.1"/>
    <property type="molecule type" value="Genomic_DNA"/>
</dbReference>
<proteinExistence type="predicted"/>
<gene>
    <name evidence="1" type="ORF">GCM10010334_78690</name>
</gene>
<evidence type="ECO:0000313" key="1">
    <source>
        <dbReference type="EMBL" id="GHD17104.1"/>
    </source>
</evidence>
<dbReference type="RefSeq" id="WP_189827841.1">
    <property type="nucleotide sequence ID" value="NZ_BMVC01000026.1"/>
</dbReference>
<dbReference type="AlphaFoldDB" id="A0A918X7N3"/>
<name>A0A918X7N3_9ACTN</name>
<organism evidence="1 2">
    <name type="scientific">Streptomyces finlayi</name>
    <dbReference type="NCBI Taxonomy" id="67296"/>
    <lineage>
        <taxon>Bacteria</taxon>
        <taxon>Bacillati</taxon>
        <taxon>Actinomycetota</taxon>
        <taxon>Actinomycetes</taxon>
        <taxon>Kitasatosporales</taxon>
        <taxon>Streptomycetaceae</taxon>
        <taxon>Streptomyces</taxon>
    </lineage>
</organism>
<evidence type="ECO:0000313" key="2">
    <source>
        <dbReference type="Proteomes" id="UP000638353"/>
    </source>
</evidence>